<dbReference type="VEuPathDB" id="FungiDB:H310_14962"/>
<feature type="transmembrane region" description="Helical" evidence="2">
    <location>
        <begin position="408"/>
        <end position="427"/>
    </location>
</feature>
<keyword evidence="2" id="KW-0812">Transmembrane</keyword>
<gene>
    <name evidence="3" type="ORF">H310_14962</name>
</gene>
<accession>A0A024T9A3</accession>
<feature type="transmembrane region" description="Helical" evidence="2">
    <location>
        <begin position="491"/>
        <end position="513"/>
    </location>
</feature>
<evidence type="ECO:0000313" key="3">
    <source>
        <dbReference type="EMBL" id="ETV90206.1"/>
    </source>
</evidence>
<dbReference type="GeneID" id="20092012"/>
<dbReference type="EMBL" id="KI914065">
    <property type="protein sequence ID" value="ETV90206.1"/>
    <property type="molecule type" value="Genomic_DNA"/>
</dbReference>
<dbReference type="OrthoDB" id="77020at2759"/>
<feature type="transmembrane region" description="Helical" evidence="2">
    <location>
        <begin position="297"/>
        <end position="316"/>
    </location>
</feature>
<dbReference type="RefSeq" id="XP_008881164.1">
    <property type="nucleotide sequence ID" value="XM_008882942.1"/>
</dbReference>
<evidence type="ECO:0000256" key="1">
    <source>
        <dbReference type="SAM" id="MobiDB-lite"/>
    </source>
</evidence>
<proteinExistence type="predicted"/>
<reference evidence="3" key="1">
    <citation type="submission" date="2013-12" db="EMBL/GenBank/DDBJ databases">
        <title>The Genome Sequence of Aphanomyces invadans NJM9701.</title>
        <authorList>
            <consortium name="The Broad Institute Genomics Platform"/>
            <person name="Russ C."/>
            <person name="Tyler B."/>
            <person name="van West P."/>
            <person name="Dieguez-Uribeondo J."/>
            <person name="Young S.K."/>
            <person name="Zeng Q."/>
            <person name="Gargeya S."/>
            <person name="Fitzgerald M."/>
            <person name="Abouelleil A."/>
            <person name="Alvarado L."/>
            <person name="Chapman S.B."/>
            <person name="Gainer-Dewar J."/>
            <person name="Goldberg J."/>
            <person name="Griggs A."/>
            <person name="Gujja S."/>
            <person name="Hansen M."/>
            <person name="Howarth C."/>
            <person name="Imamovic A."/>
            <person name="Ireland A."/>
            <person name="Larimer J."/>
            <person name="McCowan C."/>
            <person name="Murphy C."/>
            <person name="Pearson M."/>
            <person name="Poon T.W."/>
            <person name="Priest M."/>
            <person name="Roberts A."/>
            <person name="Saif S."/>
            <person name="Shea T."/>
            <person name="Sykes S."/>
            <person name="Wortman J."/>
            <person name="Nusbaum C."/>
            <person name="Birren B."/>
        </authorList>
    </citation>
    <scope>NUCLEOTIDE SEQUENCE [LARGE SCALE GENOMIC DNA]</scope>
    <source>
        <strain evidence="3">NJM9701</strain>
    </source>
</reference>
<sequence>MIHVVSKDNIARAPRMTVEGWSSAIPSNTQKFRVIRWAKSGAKKVLSYMCILLLVVDVISNNWEVIDYIANAKHLLTPLLDVNSPTDMLAQYSFPEMASPLRASKVGRFMINSSFASIQARDSSTFMLGTTTHDIVGKANDICGQLVDKYPVTDLNATTMQLGSVVDSITFIRGNVLSHWFGDSKTAPRAMTSMNETQLRAMGYAPGRLSTDLRLTTPVAIPPPGQNTTASISMYRYFMKGFCSGCVPGTELGLDTCVIEYSLNAETKSLDVYSSKAIMGGTHELGFIFLRRGGPILALYTRFFTLLLLFGVYAASQKTVQWVDFVQQTVPQRLVRLIAPPLYRQPCSILGLSDICFNSDVFVVLYSLAVLGDEEISMVYSRVLNRWYVNSSFNLWIELRLMSMTVRWLWLNCFLLKLAKWICHFVSMAQYTGANRVMGWLNFSSVSWMYLSVCVLFERNDFIEFGNSVNVDLHSTTQNLDATYVLLFESWYVRGLPALAVMVVGNLAVLLAVDHVVNRKWWVAMAHNSLGRQLIYNSTSILADFRGTVFEKPGYAGTCVKMKIRAWCTLRWFLSSHLTCLGLAEQPSVMRAMRGTATATTHKSKSPKRHGRDDMSSTDDTDESHHVKPIPAVHPHDEEDDDGTSQCETTPTSMELHVVVQDREGHIHVIDGEKREMQALAVEVKILRDVYLNLG</sequence>
<protein>
    <submittedName>
        <fullName evidence="3">Uncharacterized protein</fullName>
    </submittedName>
</protein>
<keyword evidence="2" id="KW-0472">Membrane</keyword>
<keyword evidence="2" id="KW-1133">Transmembrane helix</keyword>
<dbReference type="AlphaFoldDB" id="A0A024T9A3"/>
<evidence type="ECO:0000256" key="2">
    <source>
        <dbReference type="SAM" id="Phobius"/>
    </source>
</evidence>
<name>A0A024T9A3_9STRA</name>
<organism evidence="3">
    <name type="scientific">Aphanomyces invadans</name>
    <dbReference type="NCBI Taxonomy" id="157072"/>
    <lineage>
        <taxon>Eukaryota</taxon>
        <taxon>Sar</taxon>
        <taxon>Stramenopiles</taxon>
        <taxon>Oomycota</taxon>
        <taxon>Saprolegniomycetes</taxon>
        <taxon>Saprolegniales</taxon>
        <taxon>Verrucalvaceae</taxon>
        <taxon>Aphanomyces</taxon>
    </lineage>
</organism>
<feature type="region of interest" description="Disordered" evidence="1">
    <location>
        <begin position="594"/>
        <end position="649"/>
    </location>
</feature>